<feature type="region of interest" description="Disordered" evidence="1">
    <location>
        <begin position="16"/>
        <end position="63"/>
    </location>
</feature>
<feature type="compositionally biased region" description="Acidic residues" evidence="1">
    <location>
        <begin position="32"/>
        <end position="43"/>
    </location>
</feature>
<feature type="compositionally biased region" description="Low complexity" evidence="1">
    <location>
        <begin position="101"/>
        <end position="122"/>
    </location>
</feature>
<evidence type="ECO:0000313" key="2">
    <source>
        <dbReference type="EMBL" id="OLQ08855.1"/>
    </source>
</evidence>
<feature type="region of interest" description="Disordered" evidence="1">
    <location>
        <begin position="99"/>
        <end position="124"/>
    </location>
</feature>
<feature type="compositionally biased region" description="Basic and acidic residues" evidence="1">
    <location>
        <begin position="44"/>
        <end position="59"/>
    </location>
</feature>
<name>A0A1Q9EN53_SYMMI</name>
<protein>
    <submittedName>
        <fullName evidence="2">Uncharacterized protein</fullName>
    </submittedName>
</protein>
<evidence type="ECO:0000313" key="3">
    <source>
        <dbReference type="Proteomes" id="UP000186817"/>
    </source>
</evidence>
<reference evidence="2 3" key="1">
    <citation type="submission" date="2016-02" db="EMBL/GenBank/DDBJ databases">
        <title>Genome analysis of coral dinoflagellate symbionts highlights evolutionary adaptations to a symbiotic lifestyle.</title>
        <authorList>
            <person name="Aranda M."/>
            <person name="Li Y."/>
            <person name="Liew Y.J."/>
            <person name="Baumgarten S."/>
            <person name="Simakov O."/>
            <person name="Wilson M."/>
            <person name="Piel J."/>
            <person name="Ashoor H."/>
            <person name="Bougouffa S."/>
            <person name="Bajic V.B."/>
            <person name="Ryu T."/>
            <person name="Ravasi T."/>
            <person name="Bayer T."/>
            <person name="Micklem G."/>
            <person name="Kim H."/>
            <person name="Bhak J."/>
            <person name="Lajeunesse T.C."/>
            <person name="Voolstra C.R."/>
        </authorList>
    </citation>
    <scope>NUCLEOTIDE SEQUENCE [LARGE SCALE GENOMIC DNA]</scope>
    <source>
        <strain evidence="2 3">CCMP2467</strain>
    </source>
</reference>
<accession>A0A1Q9EN53</accession>
<dbReference type="Proteomes" id="UP000186817">
    <property type="component" value="Unassembled WGS sequence"/>
</dbReference>
<gene>
    <name evidence="2" type="ORF">AK812_SmicGene7640</name>
</gene>
<sequence>MVLLAHDPDDALLAHFVEGGSQRYSISRAGQEEEEEEEEEEQEQEQKQKQEQEQQEREGGSTVATAACTAALEVQRWCLADKPEPMEAGFVAAWGRRSAEGANNGAPGADNGAPGADNGNAAKLQRKAQLELKIKGFLESQKVQAWQ</sequence>
<organism evidence="2 3">
    <name type="scientific">Symbiodinium microadriaticum</name>
    <name type="common">Dinoflagellate</name>
    <name type="synonym">Zooxanthella microadriatica</name>
    <dbReference type="NCBI Taxonomy" id="2951"/>
    <lineage>
        <taxon>Eukaryota</taxon>
        <taxon>Sar</taxon>
        <taxon>Alveolata</taxon>
        <taxon>Dinophyceae</taxon>
        <taxon>Suessiales</taxon>
        <taxon>Symbiodiniaceae</taxon>
        <taxon>Symbiodinium</taxon>
    </lineage>
</organism>
<dbReference type="AlphaFoldDB" id="A0A1Q9EN53"/>
<keyword evidence="3" id="KW-1185">Reference proteome</keyword>
<evidence type="ECO:0000256" key="1">
    <source>
        <dbReference type="SAM" id="MobiDB-lite"/>
    </source>
</evidence>
<dbReference type="EMBL" id="LSRX01000109">
    <property type="protein sequence ID" value="OLQ08855.1"/>
    <property type="molecule type" value="Genomic_DNA"/>
</dbReference>
<comment type="caution">
    <text evidence="2">The sequence shown here is derived from an EMBL/GenBank/DDBJ whole genome shotgun (WGS) entry which is preliminary data.</text>
</comment>
<proteinExistence type="predicted"/>